<keyword evidence="2" id="KW-0812">Transmembrane</keyword>
<feature type="region of interest" description="Disordered" evidence="1">
    <location>
        <begin position="168"/>
        <end position="188"/>
    </location>
</feature>
<evidence type="ECO:0000256" key="1">
    <source>
        <dbReference type="SAM" id="MobiDB-lite"/>
    </source>
</evidence>
<accession>A0ABV2Z106</accession>
<gene>
    <name evidence="3" type="ORF">AB0E61_16480</name>
</gene>
<evidence type="ECO:0000256" key="2">
    <source>
        <dbReference type="SAM" id="Phobius"/>
    </source>
</evidence>
<protein>
    <recommendedName>
        <fullName evidence="5">RDD family protein</fullName>
    </recommendedName>
</protein>
<feature type="region of interest" description="Disordered" evidence="1">
    <location>
        <begin position="1"/>
        <end position="24"/>
    </location>
</feature>
<dbReference type="EMBL" id="JBEZVI010000012">
    <property type="protein sequence ID" value="MEU3711680.1"/>
    <property type="molecule type" value="Genomic_DNA"/>
</dbReference>
<organism evidence="3 4">
    <name type="scientific">Streptomyces catenulae</name>
    <dbReference type="NCBI Taxonomy" id="66875"/>
    <lineage>
        <taxon>Bacteria</taxon>
        <taxon>Bacillati</taxon>
        <taxon>Actinomycetota</taxon>
        <taxon>Actinomycetes</taxon>
        <taxon>Kitasatosporales</taxon>
        <taxon>Streptomycetaceae</taxon>
        <taxon>Streptomyces</taxon>
    </lineage>
</organism>
<evidence type="ECO:0000313" key="4">
    <source>
        <dbReference type="Proteomes" id="UP001550853"/>
    </source>
</evidence>
<comment type="caution">
    <text evidence="3">The sequence shown here is derived from an EMBL/GenBank/DDBJ whole genome shotgun (WGS) entry which is preliminary data.</text>
</comment>
<feature type="transmembrane region" description="Helical" evidence="2">
    <location>
        <begin position="71"/>
        <end position="100"/>
    </location>
</feature>
<keyword evidence="2" id="KW-1133">Transmembrane helix</keyword>
<feature type="transmembrane region" description="Helical" evidence="2">
    <location>
        <begin position="33"/>
        <end position="51"/>
    </location>
</feature>
<feature type="transmembrane region" description="Helical" evidence="2">
    <location>
        <begin position="121"/>
        <end position="141"/>
    </location>
</feature>
<proteinExistence type="predicted"/>
<evidence type="ECO:0008006" key="5">
    <source>
        <dbReference type="Google" id="ProtNLM"/>
    </source>
</evidence>
<dbReference type="RefSeq" id="WP_030289125.1">
    <property type="nucleotide sequence ID" value="NZ_JBEZVI010000012.1"/>
</dbReference>
<dbReference type="Proteomes" id="UP001550853">
    <property type="component" value="Unassembled WGS sequence"/>
</dbReference>
<reference evidence="3 4" key="1">
    <citation type="submission" date="2024-06" db="EMBL/GenBank/DDBJ databases">
        <title>The Natural Products Discovery Center: Release of the First 8490 Sequenced Strains for Exploring Actinobacteria Biosynthetic Diversity.</title>
        <authorList>
            <person name="Kalkreuter E."/>
            <person name="Kautsar S.A."/>
            <person name="Yang D."/>
            <person name="Bader C.D."/>
            <person name="Teijaro C.N."/>
            <person name="Fluegel L."/>
            <person name="Davis C.M."/>
            <person name="Simpson J.R."/>
            <person name="Lauterbach L."/>
            <person name="Steele A.D."/>
            <person name="Gui C."/>
            <person name="Meng S."/>
            <person name="Li G."/>
            <person name="Viehrig K."/>
            <person name="Ye F."/>
            <person name="Su P."/>
            <person name="Kiefer A.F."/>
            <person name="Nichols A."/>
            <person name="Cepeda A.J."/>
            <person name="Yan W."/>
            <person name="Fan B."/>
            <person name="Jiang Y."/>
            <person name="Adhikari A."/>
            <person name="Zheng C.-J."/>
            <person name="Schuster L."/>
            <person name="Cowan T.M."/>
            <person name="Smanski M.J."/>
            <person name="Chevrette M.G."/>
            <person name="De Carvalho L.P.S."/>
            <person name="Shen B."/>
        </authorList>
    </citation>
    <scope>NUCLEOTIDE SEQUENCE [LARGE SCALE GENOMIC DNA]</scope>
    <source>
        <strain evidence="3 4">NPDC033039</strain>
    </source>
</reference>
<feature type="transmembrane region" description="Helical" evidence="2">
    <location>
        <begin position="205"/>
        <end position="224"/>
    </location>
</feature>
<keyword evidence="4" id="KW-1185">Reference proteome</keyword>
<name>A0ABV2Z106_9ACTN</name>
<evidence type="ECO:0000313" key="3">
    <source>
        <dbReference type="EMBL" id="MEU3711680.1"/>
    </source>
</evidence>
<sequence length="289" mass="29548">MAEAGTVGRPGGARPGAEQAGALDRKGGPGHTVLMALALAVPVVKVAYTVGGGDAVREVLVGMEPANWPDVWIGMLLTDPLLASVLGVVLSRVVFALFAARGAVPVGGGPAGAARRVALTVVNPAAVGAIVACLFGPWWGLGTGVVAYLLRKGVVVEYHAGRRHRHARAGGDGAAAPPGDANGPGGAAGYRPSRGLRRAAAVEQGVALALTVLVLPVLAFVSALDGRSWTPLVRCQVTNGTVTASSRLIELSRKGSGVVGWNLDSAQISNGLGCTRVESLYVREPWWRR</sequence>
<keyword evidence="2" id="KW-0472">Membrane</keyword>